<evidence type="ECO:0000259" key="10">
    <source>
        <dbReference type="PROSITE" id="PS50076"/>
    </source>
</evidence>
<dbReference type="EMBL" id="BARU01040900">
    <property type="protein sequence ID" value="GAH82673.1"/>
    <property type="molecule type" value="Genomic_DNA"/>
</dbReference>
<keyword evidence="3" id="KW-0479">Metal-binding</keyword>
<evidence type="ECO:0000256" key="1">
    <source>
        <dbReference type="ARBA" id="ARBA00022490"/>
    </source>
</evidence>
<dbReference type="PRINTS" id="PR00625">
    <property type="entry name" value="JDOMAIN"/>
</dbReference>
<dbReference type="InterPro" id="IPR018253">
    <property type="entry name" value="DnaJ_domain_CS"/>
</dbReference>
<dbReference type="Gene3D" id="1.10.287.110">
    <property type="entry name" value="DnaJ domain"/>
    <property type="match status" value="1"/>
</dbReference>
<evidence type="ECO:0000256" key="8">
    <source>
        <dbReference type="ARBA" id="ARBA00023186"/>
    </source>
</evidence>
<dbReference type="InterPro" id="IPR008971">
    <property type="entry name" value="HSP40/DnaJ_pept-bd"/>
</dbReference>
<organism evidence="12">
    <name type="scientific">marine sediment metagenome</name>
    <dbReference type="NCBI Taxonomy" id="412755"/>
    <lineage>
        <taxon>unclassified sequences</taxon>
        <taxon>metagenomes</taxon>
        <taxon>ecological metagenomes</taxon>
    </lineage>
</organism>
<dbReference type="InterPro" id="IPR036410">
    <property type="entry name" value="HSP_DnaJ_Cys-rich_dom_sf"/>
</dbReference>
<keyword evidence="7" id="KW-0346">Stress response</keyword>
<feature type="domain" description="CR-type" evidence="11">
    <location>
        <begin position="133"/>
        <end position="215"/>
    </location>
</feature>
<dbReference type="FunFam" id="2.10.230.10:FF:000002">
    <property type="entry name" value="Molecular chaperone DnaJ"/>
    <property type="match status" value="1"/>
</dbReference>
<evidence type="ECO:0000256" key="9">
    <source>
        <dbReference type="SAM" id="MobiDB-lite"/>
    </source>
</evidence>
<dbReference type="AlphaFoldDB" id="X1KKS2"/>
<dbReference type="GO" id="GO:0008270">
    <property type="term" value="F:zinc ion binding"/>
    <property type="evidence" value="ECO:0007669"/>
    <property type="project" value="UniProtKB-KW"/>
</dbReference>
<feature type="domain" description="J" evidence="10">
    <location>
        <begin position="10"/>
        <end position="74"/>
    </location>
</feature>
<reference evidence="12" key="1">
    <citation type="journal article" date="2014" name="Front. Microbiol.">
        <title>High frequency of phylogenetically diverse reductive dehalogenase-homologous genes in deep subseafloor sedimentary metagenomes.</title>
        <authorList>
            <person name="Kawai M."/>
            <person name="Futagami T."/>
            <person name="Toyoda A."/>
            <person name="Takaki Y."/>
            <person name="Nishi S."/>
            <person name="Hori S."/>
            <person name="Arai W."/>
            <person name="Tsubouchi T."/>
            <person name="Morono Y."/>
            <person name="Uchiyama I."/>
            <person name="Ito T."/>
            <person name="Fujiyama A."/>
            <person name="Inagaki F."/>
            <person name="Takami H."/>
        </authorList>
    </citation>
    <scope>NUCLEOTIDE SEQUENCE</scope>
    <source>
        <strain evidence="12">Expedition CK06-06</strain>
    </source>
</reference>
<evidence type="ECO:0000259" key="11">
    <source>
        <dbReference type="PROSITE" id="PS51188"/>
    </source>
</evidence>
<dbReference type="InterPro" id="IPR002939">
    <property type="entry name" value="DnaJ_C"/>
</dbReference>
<dbReference type="Pfam" id="PF00226">
    <property type="entry name" value="DnaJ"/>
    <property type="match status" value="1"/>
</dbReference>
<keyword evidence="8" id="KW-0143">Chaperone</keyword>
<evidence type="ECO:0000313" key="12">
    <source>
        <dbReference type="EMBL" id="GAH82673.1"/>
    </source>
</evidence>
<dbReference type="GO" id="GO:0005737">
    <property type="term" value="C:cytoplasm"/>
    <property type="evidence" value="ECO:0007669"/>
    <property type="project" value="TreeGrafter"/>
</dbReference>
<feature type="non-terminal residue" evidence="12">
    <location>
        <position position="229"/>
    </location>
</feature>
<dbReference type="SMART" id="SM00271">
    <property type="entry name" value="DnaJ"/>
    <property type="match status" value="1"/>
</dbReference>
<keyword evidence="4" id="KW-0677">Repeat</keyword>
<dbReference type="SUPFAM" id="SSF57938">
    <property type="entry name" value="DnaJ/Hsp40 cysteine-rich domain"/>
    <property type="match status" value="1"/>
</dbReference>
<gene>
    <name evidence="12" type="ORF">S03H2_63171</name>
</gene>
<dbReference type="InterPro" id="IPR001623">
    <property type="entry name" value="DnaJ_domain"/>
</dbReference>
<dbReference type="PROSITE" id="PS51188">
    <property type="entry name" value="ZF_CR"/>
    <property type="match status" value="1"/>
</dbReference>
<evidence type="ECO:0000256" key="4">
    <source>
        <dbReference type="ARBA" id="ARBA00022737"/>
    </source>
</evidence>
<dbReference type="InterPro" id="IPR001305">
    <property type="entry name" value="HSP_DnaJ_Cys-rich_dom"/>
</dbReference>
<evidence type="ECO:0000256" key="2">
    <source>
        <dbReference type="ARBA" id="ARBA00022705"/>
    </source>
</evidence>
<accession>X1KKS2</accession>
<dbReference type="FunFam" id="1.10.287.110:FF:000031">
    <property type="entry name" value="Molecular chaperone DnaJ"/>
    <property type="match status" value="1"/>
</dbReference>
<name>X1KKS2_9ZZZZ</name>
<evidence type="ECO:0000256" key="7">
    <source>
        <dbReference type="ARBA" id="ARBA00023016"/>
    </source>
</evidence>
<dbReference type="GO" id="GO:0051082">
    <property type="term" value="F:unfolded protein binding"/>
    <property type="evidence" value="ECO:0007669"/>
    <property type="project" value="InterPro"/>
</dbReference>
<proteinExistence type="predicted"/>
<dbReference type="Gene3D" id="2.10.230.10">
    <property type="entry name" value="Heat shock protein DnaJ, cysteine-rich domain"/>
    <property type="match status" value="1"/>
</dbReference>
<keyword evidence="2" id="KW-0235">DNA replication</keyword>
<dbReference type="PANTHER" id="PTHR43096:SF48">
    <property type="entry name" value="CHAPERONE PROTEIN DNAJ"/>
    <property type="match status" value="1"/>
</dbReference>
<dbReference type="PROSITE" id="PS50076">
    <property type="entry name" value="DNAJ_2"/>
    <property type="match status" value="1"/>
</dbReference>
<keyword evidence="6" id="KW-0862">Zinc</keyword>
<keyword evidence="1" id="KW-0963">Cytoplasm</keyword>
<dbReference type="CDD" id="cd10719">
    <property type="entry name" value="DnaJ_zf"/>
    <property type="match status" value="1"/>
</dbReference>
<dbReference type="GO" id="GO:0031072">
    <property type="term" value="F:heat shock protein binding"/>
    <property type="evidence" value="ECO:0007669"/>
    <property type="project" value="InterPro"/>
</dbReference>
<dbReference type="GO" id="GO:0042026">
    <property type="term" value="P:protein refolding"/>
    <property type="evidence" value="ECO:0007669"/>
    <property type="project" value="TreeGrafter"/>
</dbReference>
<sequence length="229" mass="25291">GRNNMPVKRDYYEVLGIARNATDEEIKRAYRKLAFKHHPDHNHQDGAEEKFKEVNEAYEVLSDRDKRSAYDRFGHGGGQGIFGRGFEGFDFGGFGDIFDAFFGGAATATRQASQRGADLHCIVTITFEEAAFGCEKEINISRTENCSLCHGVGCKPGSQPSRCPNCNGSGQVRRVQQSIFGRFTNVAICSQCRGEGRIITEPCPQCRGTGKEKRQRSISVKIPAGVEDD</sequence>
<dbReference type="Gene3D" id="2.60.260.20">
    <property type="entry name" value="Urease metallochaperone UreE, N-terminal domain"/>
    <property type="match status" value="1"/>
</dbReference>
<keyword evidence="5" id="KW-0863">Zinc-finger</keyword>
<dbReference type="Pfam" id="PF01556">
    <property type="entry name" value="DnaJ_C"/>
    <property type="match status" value="1"/>
</dbReference>
<evidence type="ECO:0000256" key="6">
    <source>
        <dbReference type="ARBA" id="ARBA00022833"/>
    </source>
</evidence>
<dbReference type="SUPFAM" id="SSF49493">
    <property type="entry name" value="HSP40/DnaJ peptide-binding domain"/>
    <property type="match status" value="1"/>
</dbReference>
<dbReference type="InterPro" id="IPR036869">
    <property type="entry name" value="J_dom_sf"/>
</dbReference>
<feature type="region of interest" description="Disordered" evidence="9">
    <location>
        <begin position="208"/>
        <end position="229"/>
    </location>
</feature>
<dbReference type="GO" id="GO:0006260">
    <property type="term" value="P:DNA replication"/>
    <property type="evidence" value="ECO:0007669"/>
    <property type="project" value="UniProtKB-KW"/>
</dbReference>
<evidence type="ECO:0000256" key="3">
    <source>
        <dbReference type="ARBA" id="ARBA00022723"/>
    </source>
</evidence>
<comment type="caution">
    <text evidence="12">The sequence shown here is derived from an EMBL/GenBank/DDBJ whole genome shotgun (WGS) entry which is preliminary data.</text>
</comment>
<evidence type="ECO:0000256" key="5">
    <source>
        <dbReference type="ARBA" id="ARBA00022771"/>
    </source>
</evidence>
<evidence type="ECO:0008006" key="13">
    <source>
        <dbReference type="Google" id="ProtNLM"/>
    </source>
</evidence>
<protein>
    <recommendedName>
        <fullName evidence="13">J domain-containing protein</fullName>
    </recommendedName>
</protein>
<dbReference type="PROSITE" id="PS00636">
    <property type="entry name" value="DNAJ_1"/>
    <property type="match status" value="1"/>
</dbReference>
<feature type="non-terminal residue" evidence="12">
    <location>
        <position position="1"/>
    </location>
</feature>
<dbReference type="CDD" id="cd06257">
    <property type="entry name" value="DnaJ"/>
    <property type="match status" value="1"/>
</dbReference>
<dbReference type="SUPFAM" id="SSF46565">
    <property type="entry name" value="Chaperone J-domain"/>
    <property type="match status" value="1"/>
</dbReference>
<dbReference type="PANTHER" id="PTHR43096">
    <property type="entry name" value="DNAJ HOMOLOG 1, MITOCHONDRIAL-RELATED"/>
    <property type="match status" value="1"/>
</dbReference>
<dbReference type="Pfam" id="PF00684">
    <property type="entry name" value="DnaJ_CXXCXGXG"/>
    <property type="match status" value="1"/>
</dbReference>